<dbReference type="OrthoDB" id="9782703at2"/>
<keyword evidence="3" id="KW-0731">Sigma factor</keyword>
<evidence type="ECO:0000313" key="7">
    <source>
        <dbReference type="EMBL" id="RDY27345.1"/>
    </source>
</evidence>
<feature type="domain" description="RNA polymerase sigma-70 region 2" evidence="5">
    <location>
        <begin position="10"/>
        <end position="76"/>
    </location>
</feature>
<dbReference type="InterPro" id="IPR007627">
    <property type="entry name" value="RNA_pol_sigma70_r2"/>
</dbReference>
<dbReference type="GO" id="GO:0006352">
    <property type="term" value="P:DNA-templated transcription initiation"/>
    <property type="evidence" value="ECO:0007669"/>
    <property type="project" value="InterPro"/>
</dbReference>
<dbReference type="GO" id="GO:0016987">
    <property type="term" value="F:sigma factor activity"/>
    <property type="evidence" value="ECO:0007669"/>
    <property type="project" value="UniProtKB-KW"/>
</dbReference>
<dbReference type="NCBIfam" id="TIGR02937">
    <property type="entry name" value="sigma70-ECF"/>
    <property type="match status" value="1"/>
</dbReference>
<dbReference type="Proteomes" id="UP000215694">
    <property type="component" value="Unassembled WGS sequence"/>
</dbReference>
<dbReference type="PANTHER" id="PTHR43133">
    <property type="entry name" value="RNA POLYMERASE ECF-TYPE SIGMA FACTO"/>
    <property type="match status" value="1"/>
</dbReference>
<evidence type="ECO:0000313" key="8">
    <source>
        <dbReference type="Proteomes" id="UP000215694"/>
    </source>
</evidence>
<reference evidence="7 8" key="1">
    <citation type="journal article" date="2017" name="Genome Announc.">
        <title>Draft Genome Sequence of Romboutsia weinsteinii sp. nov. Strain CCRI-19649(T) Isolated from Surface Water.</title>
        <authorList>
            <person name="Maheux A.F."/>
            <person name="Boudreau D.K."/>
            <person name="Berube E."/>
            <person name="Boissinot M."/>
            <person name="Cantin P."/>
            <person name="Raymond F."/>
            <person name="Corbeil J."/>
            <person name="Omar R.F."/>
            <person name="Bergeron M.G."/>
        </authorList>
    </citation>
    <scope>NUCLEOTIDE SEQUENCE [LARGE SCALE GENOMIC DNA]</scope>
    <source>
        <strain evidence="7 8">CCRI-19649</strain>
    </source>
</reference>
<comment type="similarity">
    <text evidence="1">Belongs to the sigma-70 factor family. ECF subfamily.</text>
</comment>
<dbReference type="EMBL" id="NOJY02000014">
    <property type="protein sequence ID" value="RDY27345.1"/>
    <property type="molecule type" value="Genomic_DNA"/>
</dbReference>
<comment type="caution">
    <text evidence="7">The sequence shown here is derived from an EMBL/GenBank/DDBJ whole genome shotgun (WGS) entry which is preliminary data.</text>
</comment>
<dbReference type="Pfam" id="PF04542">
    <property type="entry name" value="Sigma70_r2"/>
    <property type="match status" value="1"/>
</dbReference>
<evidence type="ECO:0000259" key="5">
    <source>
        <dbReference type="Pfam" id="PF04542"/>
    </source>
</evidence>
<dbReference type="InterPro" id="IPR014284">
    <property type="entry name" value="RNA_pol_sigma-70_dom"/>
</dbReference>
<keyword evidence="2" id="KW-0805">Transcription regulation</keyword>
<dbReference type="InterPro" id="IPR013325">
    <property type="entry name" value="RNA_pol_sigma_r2"/>
</dbReference>
<dbReference type="Gene3D" id="1.10.10.10">
    <property type="entry name" value="Winged helix-like DNA-binding domain superfamily/Winged helix DNA-binding domain"/>
    <property type="match status" value="1"/>
</dbReference>
<sequence length="157" mass="18279">MTKEEFVNLIEINKLSMYKFAKSILKNDVETEDAMSEAILKAYKNKGKIKDANSFKSWIMRILANECYDLIKKSRKFDLIEDTEDLNLVHIDNSESGLKEVVEKLNKEYSSVIVLYYYEDMSIKEISNILQLPEGTIKSRLSRAKSKLRVLLNEEEV</sequence>
<keyword evidence="8" id="KW-1185">Reference proteome</keyword>
<evidence type="ECO:0000259" key="6">
    <source>
        <dbReference type="Pfam" id="PF08281"/>
    </source>
</evidence>
<dbReference type="Gene3D" id="1.10.1740.10">
    <property type="match status" value="1"/>
</dbReference>
<proteinExistence type="inferred from homology"/>
<name>A0A371J3M6_9FIRM</name>
<dbReference type="AlphaFoldDB" id="A0A371J3M6"/>
<gene>
    <name evidence="7" type="ORF">CHL78_009830</name>
</gene>
<dbReference type="PANTHER" id="PTHR43133:SF51">
    <property type="entry name" value="RNA POLYMERASE SIGMA FACTOR"/>
    <property type="match status" value="1"/>
</dbReference>
<dbReference type="InterPro" id="IPR013249">
    <property type="entry name" value="RNA_pol_sigma70_r4_t2"/>
</dbReference>
<dbReference type="InterPro" id="IPR036388">
    <property type="entry name" value="WH-like_DNA-bd_sf"/>
</dbReference>
<dbReference type="GO" id="GO:0003677">
    <property type="term" value="F:DNA binding"/>
    <property type="evidence" value="ECO:0007669"/>
    <property type="project" value="InterPro"/>
</dbReference>
<dbReference type="Pfam" id="PF08281">
    <property type="entry name" value="Sigma70_r4_2"/>
    <property type="match status" value="1"/>
</dbReference>
<feature type="domain" description="RNA polymerase sigma factor 70 region 4 type 2" evidence="6">
    <location>
        <begin position="99"/>
        <end position="148"/>
    </location>
</feature>
<dbReference type="SUPFAM" id="SSF88659">
    <property type="entry name" value="Sigma3 and sigma4 domains of RNA polymerase sigma factors"/>
    <property type="match status" value="1"/>
</dbReference>
<keyword evidence="4" id="KW-0804">Transcription</keyword>
<evidence type="ECO:0000256" key="4">
    <source>
        <dbReference type="ARBA" id="ARBA00023163"/>
    </source>
</evidence>
<evidence type="ECO:0000256" key="1">
    <source>
        <dbReference type="ARBA" id="ARBA00010641"/>
    </source>
</evidence>
<evidence type="ECO:0000256" key="3">
    <source>
        <dbReference type="ARBA" id="ARBA00023082"/>
    </source>
</evidence>
<dbReference type="CDD" id="cd06171">
    <property type="entry name" value="Sigma70_r4"/>
    <property type="match status" value="1"/>
</dbReference>
<dbReference type="SUPFAM" id="SSF88946">
    <property type="entry name" value="Sigma2 domain of RNA polymerase sigma factors"/>
    <property type="match status" value="1"/>
</dbReference>
<dbReference type="InterPro" id="IPR013324">
    <property type="entry name" value="RNA_pol_sigma_r3/r4-like"/>
</dbReference>
<accession>A0A371J3M6</accession>
<organism evidence="7 8">
    <name type="scientific">Romboutsia weinsteinii</name>
    <dbReference type="NCBI Taxonomy" id="2020949"/>
    <lineage>
        <taxon>Bacteria</taxon>
        <taxon>Bacillati</taxon>
        <taxon>Bacillota</taxon>
        <taxon>Clostridia</taxon>
        <taxon>Peptostreptococcales</taxon>
        <taxon>Peptostreptococcaceae</taxon>
        <taxon>Romboutsia</taxon>
    </lineage>
</organism>
<evidence type="ECO:0000256" key="2">
    <source>
        <dbReference type="ARBA" id="ARBA00023015"/>
    </source>
</evidence>
<protein>
    <submittedName>
        <fullName evidence="7">Sigma-70 family RNA polymerase sigma factor</fullName>
    </submittedName>
</protein>
<dbReference type="InterPro" id="IPR039425">
    <property type="entry name" value="RNA_pol_sigma-70-like"/>
</dbReference>